<dbReference type="GO" id="GO:0016020">
    <property type="term" value="C:membrane"/>
    <property type="evidence" value="ECO:0007669"/>
    <property type="project" value="TreeGrafter"/>
</dbReference>
<dbReference type="STRING" id="379508.A5E5Z5"/>
<protein>
    <recommendedName>
        <fullName evidence="3">AMP-dependent synthetase/ligase domain-containing protein</fullName>
    </recommendedName>
</protein>
<dbReference type="InterPro" id="IPR042099">
    <property type="entry name" value="ANL_N_sf"/>
</dbReference>
<dbReference type="OrthoDB" id="1700726at2759"/>
<dbReference type="GeneID" id="5230800"/>
<name>A5E5Z5_LODEL</name>
<proteinExistence type="predicted"/>
<evidence type="ECO:0000313" key="4">
    <source>
        <dbReference type="EMBL" id="EDK46853.1"/>
    </source>
</evidence>
<dbReference type="GO" id="GO:0005524">
    <property type="term" value="F:ATP binding"/>
    <property type="evidence" value="ECO:0007669"/>
    <property type="project" value="UniProtKB-KW"/>
</dbReference>
<evidence type="ECO:0000259" key="3">
    <source>
        <dbReference type="Pfam" id="PF00501"/>
    </source>
</evidence>
<dbReference type="PANTHER" id="PTHR43272">
    <property type="entry name" value="LONG-CHAIN-FATTY-ACID--COA LIGASE"/>
    <property type="match status" value="1"/>
</dbReference>
<feature type="domain" description="AMP-dependent synthetase/ligase" evidence="3">
    <location>
        <begin position="175"/>
        <end position="568"/>
    </location>
</feature>
<reference evidence="4 5" key="1">
    <citation type="journal article" date="2009" name="Nature">
        <title>Evolution of pathogenicity and sexual reproduction in eight Candida genomes.</title>
        <authorList>
            <person name="Butler G."/>
            <person name="Rasmussen M.D."/>
            <person name="Lin M.F."/>
            <person name="Santos M.A."/>
            <person name="Sakthikumar S."/>
            <person name="Munro C.A."/>
            <person name="Rheinbay E."/>
            <person name="Grabherr M."/>
            <person name="Forche A."/>
            <person name="Reedy J.L."/>
            <person name="Agrafioti I."/>
            <person name="Arnaud M.B."/>
            <person name="Bates S."/>
            <person name="Brown A.J."/>
            <person name="Brunke S."/>
            <person name="Costanzo M.C."/>
            <person name="Fitzpatrick D.A."/>
            <person name="de Groot P.W."/>
            <person name="Harris D."/>
            <person name="Hoyer L.L."/>
            <person name="Hube B."/>
            <person name="Klis F.M."/>
            <person name="Kodira C."/>
            <person name="Lennard N."/>
            <person name="Logue M.E."/>
            <person name="Martin R."/>
            <person name="Neiman A.M."/>
            <person name="Nikolaou E."/>
            <person name="Quail M.A."/>
            <person name="Quinn J."/>
            <person name="Santos M.C."/>
            <person name="Schmitzberger F.F."/>
            <person name="Sherlock G."/>
            <person name="Shah P."/>
            <person name="Silverstein K.A."/>
            <person name="Skrzypek M.S."/>
            <person name="Soll D."/>
            <person name="Staggs R."/>
            <person name="Stansfield I."/>
            <person name="Stumpf M.P."/>
            <person name="Sudbery P.E."/>
            <person name="Srikantha T."/>
            <person name="Zeng Q."/>
            <person name="Berman J."/>
            <person name="Berriman M."/>
            <person name="Heitman J."/>
            <person name="Gow N.A."/>
            <person name="Lorenz M.C."/>
            <person name="Birren B.W."/>
            <person name="Kellis M."/>
            <person name="Cuomo C.A."/>
        </authorList>
    </citation>
    <scope>NUCLEOTIDE SEQUENCE [LARGE SCALE GENOMIC DNA]</scope>
    <source>
        <strain evidence="5">ATCC 11503 / BCRC 21390 / CBS 2605 / JCM 1781 / NBRC 1676 / NRRL YB-4239</strain>
    </source>
</reference>
<dbReference type="Pfam" id="PF00501">
    <property type="entry name" value="AMP-binding"/>
    <property type="match status" value="1"/>
</dbReference>
<accession>A5E5Z5</accession>
<dbReference type="Proteomes" id="UP000001996">
    <property type="component" value="Unassembled WGS sequence"/>
</dbReference>
<dbReference type="GO" id="GO:0005783">
    <property type="term" value="C:endoplasmic reticulum"/>
    <property type="evidence" value="ECO:0007669"/>
    <property type="project" value="TreeGrafter"/>
</dbReference>
<gene>
    <name evidence="4" type="ORF">LELG_05034</name>
</gene>
<dbReference type="HOGENOM" id="CLU_000022_45_4_1"/>
<evidence type="ECO:0000313" key="5">
    <source>
        <dbReference type="Proteomes" id="UP000001996"/>
    </source>
</evidence>
<keyword evidence="2" id="KW-0067">ATP-binding</keyword>
<dbReference type="InParanoid" id="A5E5Z5"/>
<organism evidence="4 5">
    <name type="scientific">Lodderomyces elongisporus (strain ATCC 11503 / CBS 2605 / JCM 1781 / NBRC 1676 / NRRL YB-4239)</name>
    <name type="common">Yeast</name>
    <name type="synonym">Saccharomyces elongisporus</name>
    <dbReference type="NCBI Taxonomy" id="379508"/>
    <lineage>
        <taxon>Eukaryota</taxon>
        <taxon>Fungi</taxon>
        <taxon>Dikarya</taxon>
        <taxon>Ascomycota</taxon>
        <taxon>Saccharomycotina</taxon>
        <taxon>Pichiomycetes</taxon>
        <taxon>Debaryomycetaceae</taxon>
        <taxon>Candida/Lodderomyces clade</taxon>
        <taxon>Lodderomyces</taxon>
    </lineage>
</organism>
<dbReference type="KEGG" id="lel:PVL30_005171"/>
<dbReference type="OMA" id="CANPKIN"/>
<dbReference type="InterPro" id="IPR000873">
    <property type="entry name" value="AMP-dep_synth/lig_dom"/>
</dbReference>
<dbReference type="Gene3D" id="3.40.50.12780">
    <property type="entry name" value="N-terminal domain of ligase-like"/>
    <property type="match status" value="2"/>
</dbReference>
<dbReference type="EMBL" id="CH981531">
    <property type="protein sequence ID" value="EDK46853.1"/>
    <property type="molecule type" value="Genomic_DNA"/>
</dbReference>
<evidence type="ECO:0000256" key="1">
    <source>
        <dbReference type="ARBA" id="ARBA00022741"/>
    </source>
</evidence>
<evidence type="ECO:0000256" key="2">
    <source>
        <dbReference type="ARBA" id="ARBA00022840"/>
    </source>
</evidence>
<dbReference type="eggNOG" id="KOG1256">
    <property type="taxonomic scope" value="Eukaryota"/>
</dbReference>
<keyword evidence="5" id="KW-1185">Reference proteome</keyword>
<dbReference type="SUPFAM" id="SSF56801">
    <property type="entry name" value="Acetyl-CoA synthetase-like"/>
    <property type="match status" value="1"/>
</dbReference>
<dbReference type="GO" id="GO:0004467">
    <property type="term" value="F:long-chain fatty acid-CoA ligase activity"/>
    <property type="evidence" value="ECO:0007669"/>
    <property type="project" value="TreeGrafter"/>
</dbReference>
<dbReference type="PANTHER" id="PTHR43272:SF33">
    <property type="entry name" value="AMP-BINDING DOMAIN-CONTAINING PROTEIN-RELATED"/>
    <property type="match status" value="1"/>
</dbReference>
<keyword evidence="1" id="KW-0547">Nucleotide-binding</keyword>
<dbReference type="AlphaFoldDB" id="A5E5Z5"/>
<sequence>MSFKLPSICETDHLFANDDKHYVFENPYDLPVETLINQSLPINQNFGARSVKISMTAKPGFSEIYRNAAFPNGLKSCITKELDTYPKIFDSAVKRHPKAPCLSYHEYDLDNQLHTGMYLDISYEEVLARKDNLVSGLLYLLTNNPYKDLTLEAHQKIDNHERDFASYNKDNFSFVVTLYSGNRTEWILSDLACSANTIATAPLYGTMGVESSKYILETTQSPVLITTRSKIESLLNLKRDNPVALKSLIMLVSMDHLGKEYMSLVKQADKVNIKLFDFSQVERVGAIFPRVETPPSPDSVYTITFTSGTTGSNPKGVVLLQRAVTCAITSLALLLPHSQRTKEFCFLPLAHIFERQMSANVFVYGGSIAFPRLGGTSATMLDDVKLCRPTFLANVPRIFTKIESGVKDMVKELTNATTVAVTAAPSPPSSSSSSSSSSSLSSFSSPFERGDLQIGSKASVDKLRETFGLDKMDMFFTGSAPIASDTIRFLKTAFGVGMTQGYGSSESFGGVLLALPNHEPSVGTCGALAPSTEARLRALPEMGYSLSDPEGPRGELQLRGPQMFTHYLKNSEETQKSVDEEGWFSTGDVAQITHEGWFIIIDRVKNFFKLSQGEYVTPEKIENTYLSASPLLTQVFAHGELTSSFMVGVIGIDPQTIVPHLRRFGVKGDLSSNDKIIEVCNQREIRTQILLTINTAINSKLNGFEKLHNIHVEIEPLRLERDVITPTSKIKRPIAAKFFKKQIDEMYAEGSILRNLKL</sequence>